<evidence type="ECO:0000259" key="3">
    <source>
        <dbReference type="SMART" id="SM00701"/>
    </source>
</evidence>
<dbReference type="InterPro" id="IPR036366">
    <property type="entry name" value="PGBDSf"/>
</dbReference>
<reference evidence="4 5" key="1">
    <citation type="submission" date="2021-01" db="EMBL/GenBank/DDBJ databases">
        <title>Whole genome shotgun sequence of Microbispora corallina NBRC 16416.</title>
        <authorList>
            <person name="Komaki H."/>
            <person name="Tamura T."/>
        </authorList>
    </citation>
    <scope>NUCLEOTIDE SEQUENCE [LARGE SCALE GENOMIC DNA]</scope>
    <source>
        <strain evidence="4 5">NBRC 16416</strain>
    </source>
</reference>
<dbReference type="PANTHER" id="PTHR11022">
    <property type="entry name" value="PEPTIDOGLYCAN RECOGNITION PROTEIN"/>
    <property type="match status" value="1"/>
</dbReference>
<dbReference type="SUPFAM" id="SSF55846">
    <property type="entry name" value="N-acetylmuramoyl-L-alanine amidase-like"/>
    <property type="match status" value="1"/>
</dbReference>
<comment type="caution">
    <text evidence="4">The sequence shown here is derived from an EMBL/GenBank/DDBJ whole genome shotgun (WGS) entry which is preliminary data.</text>
</comment>
<dbReference type="InterPro" id="IPR006619">
    <property type="entry name" value="PGRP_domain_met/bac"/>
</dbReference>
<feature type="region of interest" description="Disordered" evidence="2">
    <location>
        <begin position="164"/>
        <end position="189"/>
    </location>
</feature>
<dbReference type="PANTHER" id="PTHR11022:SF41">
    <property type="entry name" value="PEPTIDOGLYCAN-RECOGNITION PROTEIN LC-RELATED"/>
    <property type="match status" value="1"/>
</dbReference>
<protein>
    <recommendedName>
        <fullName evidence="3">Peptidoglycan recognition protein family domain-containing protein</fullName>
    </recommendedName>
</protein>
<comment type="similarity">
    <text evidence="1">Belongs to the N-acetylmuramoyl-L-alanine amidase 2 family.</text>
</comment>
<feature type="domain" description="Peptidoglycan recognition protein family" evidence="3">
    <location>
        <begin position="3"/>
        <end position="149"/>
    </location>
</feature>
<accession>A0ABQ4G3S6</accession>
<proteinExistence type="inferred from homology"/>
<evidence type="ECO:0000313" key="4">
    <source>
        <dbReference type="EMBL" id="GIH41717.1"/>
    </source>
</evidence>
<dbReference type="InterPro" id="IPR015510">
    <property type="entry name" value="PGRP"/>
</dbReference>
<name>A0ABQ4G3S6_9ACTN</name>
<sequence>MAIDLVSRAAWGARAPKGSYSPLSSTRGVKVHYTGGRVDPKIVDDHALCVAMVKSIQNFHMDGNGWLDIGYSMVACPHRKVFVGRGPGHLPAANGPGLNSGHYAVLGLVGNAGLVQPTDGILDAILDAVEYLRDKGGAGREIKGHRDGYSTDCPGDALYAWVKKGAPRPGSSSGGGGTTEPPPSSAPAWPGRLLRYPPVTSGDDVRAWQQQMKKLGYDITADGDYGPASKAVCVKFQRDRHLDADGVVGRLTWDAAFAATS</sequence>
<gene>
    <name evidence="4" type="ORF">Mco01_47170</name>
</gene>
<dbReference type="Pfam" id="PF01471">
    <property type="entry name" value="PG_binding_1"/>
    <property type="match status" value="1"/>
</dbReference>
<evidence type="ECO:0000256" key="1">
    <source>
        <dbReference type="ARBA" id="ARBA00007553"/>
    </source>
</evidence>
<evidence type="ECO:0000313" key="5">
    <source>
        <dbReference type="Proteomes" id="UP000603904"/>
    </source>
</evidence>
<dbReference type="EMBL" id="BOOC01000024">
    <property type="protein sequence ID" value="GIH41717.1"/>
    <property type="molecule type" value="Genomic_DNA"/>
</dbReference>
<dbReference type="InterPro" id="IPR002477">
    <property type="entry name" value="Peptidoglycan-bd-like"/>
</dbReference>
<dbReference type="Proteomes" id="UP000603904">
    <property type="component" value="Unassembled WGS sequence"/>
</dbReference>
<dbReference type="Gene3D" id="3.40.80.10">
    <property type="entry name" value="Peptidoglycan recognition protein-like"/>
    <property type="match status" value="1"/>
</dbReference>
<keyword evidence="5" id="KW-1185">Reference proteome</keyword>
<dbReference type="InterPro" id="IPR002502">
    <property type="entry name" value="Amidase_domain"/>
</dbReference>
<dbReference type="InterPro" id="IPR036365">
    <property type="entry name" value="PGBD-like_sf"/>
</dbReference>
<dbReference type="SMART" id="SM00701">
    <property type="entry name" value="PGRP"/>
    <property type="match status" value="1"/>
</dbReference>
<dbReference type="InterPro" id="IPR036505">
    <property type="entry name" value="Amidase/PGRP_sf"/>
</dbReference>
<dbReference type="Gene3D" id="1.10.101.10">
    <property type="entry name" value="PGBD-like superfamily/PGBD"/>
    <property type="match status" value="1"/>
</dbReference>
<organism evidence="4 5">
    <name type="scientific">Microbispora corallina</name>
    <dbReference type="NCBI Taxonomy" id="83302"/>
    <lineage>
        <taxon>Bacteria</taxon>
        <taxon>Bacillati</taxon>
        <taxon>Actinomycetota</taxon>
        <taxon>Actinomycetes</taxon>
        <taxon>Streptosporangiales</taxon>
        <taxon>Streptosporangiaceae</taxon>
        <taxon>Microbispora</taxon>
    </lineage>
</organism>
<evidence type="ECO:0000256" key="2">
    <source>
        <dbReference type="SAM" id="MobiDB-lite"/>
    </source>
</evidence>
<dbReference type="CDD" id="cd06583">
    <property type="entry name" value="PGRP"/>
    <property type="match status" value="1"/>
</dbReference>
<dbReference type="SUPFAM" id="SSF47090">
    <property type="entry name" value="PGBD-like"/>
    <property type="match status" value="1"/>
</dbReference>